<keyword evidence="1" id="KW-0812">Transmembrane</keyword>
<proteinExistence type="predicted"/>
<evidence type="ECO:0000313" key="3">
    <source>
        <dbReference type="Proteomes" id="UP001206483"/>
    </source>
</evidence>
<keyword evidence="3" id="KW-1185">Reference proteome</keyword>
<dbReference type="RefSeq" id="WP_253799836.1">
    <property type="nucleotide sequence ID" value="NZ_JAMZDX010000004.1"/>
</dbReference>
<dbReference type="Proteomes" id="UP001206483">
    <property type="component" value="Unassembled WGS sequence"/>
</dbReference>
<keyword evidence="1" id="KW-1133">Transmembrane helix</keyword>
<sequence>MAGTIVVHAEPPGMNRARTLAVVVDGVAVGEVRQGDTARFEVPAGTRAVRVVAKDRTGSNTVPVEVAEGRDCRVTARGTGLGATLLLPLVAGFAVPPIFAVVTIMVVGAVLYAVPGLLFRVRAEGDAEPGPAVAPTGPAAAAAAEPGAGLWWESDPALAKRFAKRSES</sequence>
<organism evidence="2 3">
    <name type="scientific">Kitasatospora paracochleata</name>
    <dbReference type="NCBI Taxonomy" id="58354"/>
    <lineage>
        <taxon>Bacteria</taxon>
        <taxon>Bacillati</taxon>
        <taxon>Actinomycetota</taxon>
        <taxon>Actinomycetes</taxon>
        <taxon>Kitasatosporales</taxon>
        <taxon>Streptomycetaceae</taxon>
        <taxon>Kitasatospora</taxon>
    </lineage>
</organism>
<dbReference type="EMBL" id="JAMZDX010000004">
    <property type="protein sequence ID" value="MCP2311202.1"/>
    <property type="molecule type" value="Genomic_DNA"/>
</dbReference>
<evidence type="ECO:0008006" key="4">
    <source>
        <dbReference type="Google" id="ProtNLM"/>
    </source>
</evidence>
<gene>
    <name evidence="2" type="ORF">FHR36_004365</name>
</gene>
<name>A0ABT1J1C3_9ACTN</name>
<keyword evidence="1" id="KW-0472">Membrane</keyword>
<reference evidence="2 3" key="1">
    <citation type="submission" date="2022-06" db="EMBL/GenBank/DDBJ databases">
        <title>Sequencing the genomes of 1000 actinobacteria strains.</title>
        <authorList>
            <person name="Klenk H.-P."/>
        </authorList>
    </citation>
    <scope>NUCLEOTIDE SEQUENCE [LARGE SCALE GENOMIC DNA]</scope>
    <source>
        <strain evidence="2 3">DSM 41656</strain>
    </source>
</reference>
<evidence type="ECO:0000256" key="1">
    <source>
        <dbReference type="SAM" id="Phobius"/>
    </source>
</evidence>
<evidence type="ECO:0000313" key="2">
    <source>
        <dbReference type="EMBL" id="MCP2311202.1"/>
    </source>
</evidence>
<comment type="caution">
    <text evidence="2">The sequence shown here is derived from an EMBL/GenBank/DDBJ whole genome shotgun (WGS) entry which is preliminary data.</text>
</comment>
<protein>
    <recommendedName>
        <fullName evidence="4">PEGA domain-containing protein</fullName>
    </recommendedName>
</protein>
<accession>A0ABT1J1C3</accession>
<feature type="transmembrane region" description="Helical" evidence="1">
    <location>
        <begin position="85"/>
        <end position="114"/>
    </location>
</feature>